<proteinExistence type="predicted"/>
<organism evidence="2 3">
    <name type="scientific">Stephania cephalantha</name>
    <dbReference type="NCBI Taxonomy" id="152367"/>
    <lineage>
        <taxon>Eukaryota</taxon>
        <taxon>Viridiplantae</taxon>
        <taxon>Streptophyta</taxon>
        <taxon>Embryophyta</taxon>
        <taxon>Tracheophyta</taxon>
        <taxon>Spermatophyta</taxon>
        <taxon>Magnoliopsida</taxon>
        <taxon>Ranunculales</taxon>
        <taxon>Menispermaceae</taxon>
        <taxon>Menispermoideae</taxon>
        <taxon>Cissampelideae</taxon>
        <taxon>Stephania</taxon>
    </lineage>
</organism>
<dbReference type="AlphaFoldDB" id="A0AAP0E8V1"/>
<sequence>METIEINQHSTSLRNYEQPRPSSSKRPKSNLIHVYLQSRSREKEEKGVNRGGSARFRPINKKKIKPYLSILSCQGRCNREKKKRRDRE</sequence>
<evidence type="ECO:0000313" key="2">
    <source>
        <dbReference type="EMBL" id="KAK9088804.1"/>
    </source>
</evidence>
<protein>
    <submittedName>
        <fullName evidence="2">Uncharacterized protein</fullName>
    </submittedName>
</protein>
<reference evidence="2 3" key="1">
    <citation type="submission" date="2024-01" db="EMBL/GenBank/DDBJ databases">
        <title>Genome assemblies of Stephania.</title>
        <authorList>
            <person name="Yang L."/>
        </authorList>
    </citation>
    <scope>NUCLEOTIDE SEQUENCE [LARGE SCALE GENOMIC DNA]</scope>
    <source>
        <strain evidence="2">JXDWG</strain>
        <tissue evidence="2">Leaf</tissue>
    </source>
</reference>
<name>A0AAP0E8V1_9MAGN</name>
<gene>
    <name evidence="2" type="ORF">Scep_027886</name>
</gene>
<evidence type="ECO:0000256" key="1">
    <source>
        <dbReference type="SAM" id="MobiDB-lite"/>
    </source>
</evidence>
<accession>A0AAP0E8V1</accession>
<dbReference type="Proteomes" id="UP001419268">
    <property type="component" value="Unassembled WGS sequence"/>
</dbReference>
<keyword evidence="3" id="KW-1185">Reference proteome</keyword>
<feature type="compositionally biased region" description="Polar residues" evidence="1">
    <location>
        <begin position="1"/>
        <end position="15"/>
    </location>
</feature>
<comment type="caution">
    <text evidence="2">The sequence shown here is derived from an EMBL/GenBank/DDBJ whole genome shotgun (WGS) entry which is preliminary data.</text>
</comment>
<evidence type="ECO:0000313" key="3">
    <source>
        <dbReference type="Proteomes" id="UP001419268"/>
    </source>
</evidence>
<feature type="region of interest" description="Disordered" evidence="1">
    <location>
        <begin position="1"/>
        <end position="57"/>
    </location>
</feature>
<dbReference type="EMBL" id="JBBNAG010000012">
    <property type="protein sequence ID" value="KAK9088804.1"/>
    <property type="molecule type" value="Genomic_DNA"/>
</dbReference>
<feature type="compositionally biased region" description="Basic and acidic residues" evidence="1">
    <location>
        <begin position="39"/>
        <end position="48"/>
    </location>
</feature>